<feature type="region of interest" description="Disordered" evidence="1">
    <location>
        <begin position="1"/>
        <end position="75"/>
    </location>
</feature>
<evidence type="ECO:0000313" key="3">
    <source>
        <dbReference type="Proteomes" id="UP001152622"/>
    </source>
</evidence>
<protein>
    <submittedName>
        <fullName evidence="2">Uncharacterized protein</fullName>
    </submittedName>
</protein>
<dbReference type="AlphaFoldDB" id="A0A9Q1IYH1"/>
<dbReference type="EMBL" id="JAINUF010000005">
    <property type="protein sequence ID" value="KAJ8359176.1"/>
    <property type="molecule type" value="Genomic_DNA"/>
</dbReference>
<dbReference type="OrthoDB" id="4062651at2759"/>
<organism evidence="2 3">
    <name type="scientific">Synaphobranchus kaupii</name>
    <name type="common">Kaup's arrowtooth eel</name>
    <dbReference type="NCBI Taxonomy" id="118154"/>
    <lineage>
        <taxon>Eukaryota</taxon>
        <taxon>Metazoa</taxon>
        <taxon>Chordata</taxon>
        <taxon>Craniata</taxon>
        <taxon>Vertebrata</taxon>
        <taxon>Euteleostomi</taxon>
        <taxon>Actinopterygii</taxon>
        <taxon>Neopterygii</taxon>
        <taxon>Teleostei</taxon>
        <taxon>Anguilliformes</taxon>
        <taxon>Synaphobranchidae</taxon>
        <taxon>Synaphobranchus</taxon>
    </lineage>
</organism>
<proteinExistence type="predicted"/>
<sequence>MTTLTTAAVGPSHGPPMSPLWQSLGVFSQGAGRQLAHQPRGGELKPQRERREQLTDSTEKAGGLRGKYSPRTPASDICSAKQLHPSKRWPPISISEGGGVTGNHAEGTCRHLLPCAEHNALPARHLCD</sequence>
<name>A0A9Q1IYH1_SYNKA</name>
<keyword evidence="3" id="KW-1185">Reference proteome</keyword>
<feature type="compositionally biased region" description="Basic and acidic residues" evidence="1">
    <location>
        <begin position="40"/>
        <end position="59"/>
    </location>
</feature>
<evidence type="ECO:0000313" key="2">
    <source>
        <dbReference type="EMBL" id="KAJ8359176.1"/>
    </source>
</evidence>
<comment type="caution">
    <text evidence="2">The sequence shown here is derived from an EMBL/GenBank/DDBJ whole genome shotgun (WGS) entry which is preliminary data.</text>
</comment>
<reference evidence="2" key="1">
    <citation type="journal article" date="2023" name="Science">
        <title>Genome structures resolve the early diversification of teleost fishes.</title>
        <authorList>
            <person name="Parey E."/>
            <person name="Louis A."/>
            <person name="Montfort J."/>
            <person name="Bouchez O."/>
            <person name="Roques C."/>
            <person name="Iampietro C."/>
            <person name="Lluch J."/>
            <person name="Castinel A."/>
            <person name="Donnadieu C."/>
            <person name="Desvignes T."/>
            <person name="Floi Bucao C."/>
            <person name="Jouanno E."/>
            <person name="Wen M."/>
            <person name="Mejri S."/>
            <person name="Dirks R."/>
            <person name="Jansen H."/>
            <person name="Henkel C."/>
            <person name="Chen W.J."/>
            <person name="Zahm M."/>
            <person name="Cabau C."/>
            <person name="Klopp C."/>
            <person name="Thompson A.W."/>
            <person name="Robinson-Rechavi M."/>
            <person name="Braasch I."/>
            <person name="Lecointre G."/>
            <person name="Bobe J."/>
            <person name="Postlethwait J.H."/>
            <person name="Berthelot C."/>
            <person name="Roest Crollius H."/>
            <person name="Guiguen Y."/>
        </authorList>
    </citation>
    <scope>NUCLEOTIDE SEQUENCE</scope>
    <source>
        <strain evidence="2">WJC10195</strain>
    </source>
</reference>
<dbReference type="Proteomes" id="UP001152622">
    <property type="component" value="Chromosome 5"/>
</dbReference>
<evidence type="ECO:0000256" key="1">
    <source>
        <dbReference type="SAM" id="MobiDB-lite"/>
    </source>
</evidence>
<accession>A0A9Q1IYH1</accession>
<gene>
    <name evidence="2" type="ORF">SKAU_G00157010</name>
</gene>